<dbReference type="eggNOG" id="COG1309">
    <property type="taxonomic scope" value="Bacteria"/>
</dbReference>
<protein>
    <submittedName>
        <fullName evidence="4">Putative TetR family transcriptional regulator</fullName>
    </submittedName>
</protein>
<dbReference type="GO" id="GO:0003700">
    <property type="term" value="F:DNA-binding transcription factor activity"/>
    <property type="evidence" value="ECO:0007669"/>
    <property type="project" value="TreeGrafter"/>
</dbReference>
<dbReference type="EMBL" id="BANX01000008">
    <property type="protein sequence ID" value="GAC67575.1"/>
    <property type="molecule type" value="Genomic_DNA"/>
</dbReference>
<evidence type="ECO:0000313" key="4">
    <source>
        <dbReference type="EMBL" id="GAC67575.1"/>
    </source>
</evidence>
<evidence type="ECO:0000256" key="2">
    <source>
        <dbReference type="PROSITE-ProRule" id="PRU00335"/>
    </source>
</evidence>
<organism evidence="4 5">
    <name type="scientific">Gordonia soli NBRC 108243</name>
    <dbReference type="NCBI Taxonomy" id="1223545"/>
    <lineage>
        <taxon>Bacteria</taxon>
        <taxon>Bacillati</taxon>
        <taxon>Actinomycetota</taxon>
        <taxon>Actinomycetes</taxon>
        <taxon>Mycobacteriales</taxon>
        <taxon>Gordoniaceae</taxon>
        <taxon>Gordonia</taxon>
    </lineage>
</organism>
<dbReference type="Proteomes" id="UP000011666">
    <property type="component" value="Unassembled WGS sequence"/>
</dbReference>
<evidence type="ECO:0000313" key="5">
    <source>
        <dbReference type="Proteomes" id="UP000011666"/>
    </source>
</evidence>
<keyword evidence="5" id="KW-1185">Reference proteome</keyword>
<reference evidence="4 5" key="1">
    <citation type="submission" date="2013-01" db="EMBL/GenBank/DDBJ databases">
        <title>Whole genome shotgun sequence of Gordonia soli NBRC 108243.</title>
        <authorList>
            <person name="Isaki-Nakamura S."/>
            <person name="Hosoyama A."/>
            <person name="Tsuchikane K."/>
            <person name="Ando Y."/>
            <person name="Baba S."/>
            <person name="Ohji S."/>
            <person name="Hamada M."/>
            <person name="Tamura T."/>
            <person name="Yamazoe A."/>
            <person name="Yamazaki S."/>
            <person name="Fujita N."/>
        </authorList>
    </citation>
    <scope>NUCLEOTIDE SEQUENCE [LARGE SCALE GENOMIC DNA]</scope>
    <source>
        <strain evidence="4 5">NBRC 108243</strain>
    </source>
</reference>
<dbReference type="PANTHER" id="PTHR30055">
    <property type="entry name" value="HTH-TYPE TRANSCRIPTIONAL REGULATOR RUTR"/>
    <property type="match status" value="1"/>
</dbReference>
<evidence type="ECO:0000259" key="3">
    <source>
        <dbReference type="PROSITE" id="PS50977"/>
    </source>
</evidence>
<gene>
    <name evidence="4" type="ORF">GS4_08_01600</name>
</gene>
<dbReference type="SUPFAM" id="SSF46689">
    <property type="entry name" value="Homeodomain-like"/>
    <property type="match status" value="1"/>
</dbReference>
<sequence length="193" mass="20812">MFDPLPPEPPALTPKARAILDAASELFYENGIHAVGVDTISEHAGVTKKTLYDRFGSKDRLVVAYLNERDRLWRGFLADHRTAAAASPSAQVAAVFTAASEWSRTRAPRGCATINARAEITSPEHPAYDVIIEQKRWMLDLFRGLAADAGVDDPSLVADRIMLLHEGAQVSAGFGTIADPFAEAGAAAVELLR</sequence>
<dbReference type="PROSITE" id="PS50977">
    <property type="entry name" value="HTH_TETR_2"/>
    <property type="match status" value="1"/>
</dbReference>
<dbReference type="Gene3D" id="1.10.357.10">
    <property type="entry name" value="Tetracycline Repressor, domain 2"/>
    <property type="match status" value="1"/>
</dbReference>
<evidence type="ECO:0000256" key="1">
    <source>
        <dbReference type="ARBA" id="ARBA00023125"/>
    </source>
</evidence>
<proteinExistence type="predicted"/>
<feature type="domain" description="HTH tetR-type" evidence="3">
    <location>
        <begin position="13"/>
        <end position="73"/>
    </location>
</feature>
<dbReference type="Pfam" id="PF00440">
    <property type="entry name" value="TetR_N"/>
    <property type="match status" value="1"/>
</dbReference>
<accession>M0QG24</accession>
<dbReference type="InterPro" id="IPR009057">
    <property type="entry name" value="Homeodomain-like_sf"/>
</dbReference>
<dbReference type="SUPFAM" id="SSF48498">
    <property type="entry name" value="Tetracyclin repressor-like, C-terminal domain"/>
    <property type="match status" value="1"/>
</dbReference>
<dbReference type="InterPro" id="IPR036271">
    <property type="entry name" value="Tet_transcr_reg_TetR-rel_C_sf"/>
</dbReference>
<keyword evidence="1 2" id="KW-0238">DNA-binding</keyword>
<dbReference type="AlphaFoldDB" id="M0QG24"/>
<dbReference type="PANTHER" id="PTHR30055:SF200">
    <property type="entry name" value="HTH-TYPE TRANSCRIPTIONAL REPRESSOR BDCR"/>
    <property type="match status" value="1"/>
</dbReference>
<dbReference type="OrthoDB" id="4214267at2"/>
<dbReference type="InterPro" id="IPR050109">
    <property type="entry name" value="HTH-type_TetR-like_transc_reg"/>
</dbReference>
<dbReference type="GO" id="GO:0000976">
    <property type="term" value="F:transcription cis-regulatory region binding"/>
    <property type="evidence" value="ECO:0007669"/>
    <property type="project" value="TreeGrafter"/>
</dbReference>
<feature type="DNA-binding region" description="H-T-H motif" evidence="2">
    <location>
        <begin position="36"/>
        <end position="55"/>
    </location>
</feature>
<dbReference type="InterPro" id="IPR001647">
    <property type="entry name" value="HTH_TetR"/>
</dbReference>
<dbReference type="PRINTS" id="PR00455">
    <property type="entry name" value="HTHTETR"/>
</dbReference>
<dbReference type="RefSeq" id="WP_007618881.1">
    <property type="nucleotide sequence ID" value="NZ_BANX01000008.1"/>
</dbReference>
<name>M0QG24_9ACTN</name>
<comment type="caution">
    <text evidence="4">The sequence shown here is derived from an EMBL/GenBank/DDBJ whole genome shotgun (WGS) entry which is preliminary data.</text>
</comment>